<accession>A0ABC8T7I8</accession>
<dbReference type="Proteomes" id="UP001642360">
    <property type="component" value="Unassembled WGS sequence"/>
</dbReference>
<evidence type="ECO:0000313" key="2">
    <source>
        <dbReference type="Proteomes" id="UP001642360"/>
    </source>
</evidence>
<dbReference type="EMBL" id="CAUOFW020004357">
    <property type="protein sequence ID" value="CAK9165234.1"/>
    <property type="molecule type" value="Genomic_DNA"/>
</dbReference>
<name>A0ABC8T7I8_9AQUA</name>
<gene>
    <name evidence="1" type="ORF">ILEXP_LOCUS34393</name>
</gene>
<keyword evidence="2" id="KW-1185">Reference proteome</keyword>
<proteinExistence type="predicted"/>
<comment type="caution">
    <text evidence="1">The sequence shown here is derived from an EMBL/GenBank/DDBJ whole genome shotgun (WGS) entry which is preliminary data.</text>
</comment>
<feature type="non-terminal residue" evidence="1">
    <location>
        <position position="1"/>
    </location>
</feature>
<evidence type="ECO:0000313" key="1">
    <source>
        <dbReference type="EMBL" id="CAK9165234.1"/>
    </source>
</evidence>
<dbReference type="AlphaFoldDB" id="A0ABC8T7I8"/>
<reference evidence="1 2" key="1">
    <citation type="submission" date="2024-02" db="EMBL/GenBank/DDBJ databases">
        <authorList>
            <person name="Vignale AGUSTIN F."/>
            <person name="Sosa J E."/>
            <person name="Modenutti C."/>
        </authorList>
    </citation>
    <scope>NUCLEOTIDE SEQUENCE [LARGE SCALE GENOMIC DNA]</scope>
</reference>
<sequence>GKQTKPFEFEANYLNDIVAVFFVGQQILTKTTSSHLSTPTAEVQCTPSPIGFSQILQISSTPPVSFKPIASSHPGKLSSKLSLHFLEKIRVLLVI</sequence>
<protein>
    <submittedName>
        <fullName evidence="1">Uncharacterized protein</fullName>
    </submittedName>
</protein>
<organism evidence="1 2">
    <name type="scientific">Ilex paraguariensis</name>
    <name type="common">yerba mate</name>
    <dbReference type="NCBI Taxonomy" id="185542"/>
    <lineage>
        <taxon>Eukaryota</taxon>
        <taxon>Viridiplantae</taxon>
        <taxon>Streptophyta</taxon>
        <taxon>Embryophyta</taxon>
        <taxon>Tracheophyta</taxon>
        <taxon>Spermatophyta</taxon>
        <taxon>Magnoliopsida</taxon>
        <taxon>eudicotyledons</taxon>
        <taxon>Gunneridae</taxon>
        <taxon>Pentapetalae</taxon>
        <taxon>asterids</taxon>
        <taxon>campanulids</taxon>
        <taxon>Aquifoliales</taxon>
        <taxon>Aquifoliaceae</taxon>
        <taxon>Ilex</taxon>
    </lineage>
</organism>